<evidence type="ECO:0000313" key="2">
    <source>
        <dbReference type="EMBL" id="PAT37636.1"/>
    </source>
</evidence>
<protein>
    <submittedName>
        <fullName evidence="2">Uncharacterized protein</fullName>
    </submittedName>
</protein>
<feature type="region of interest" description="Disordered" evidence="1">
    <location>
        <begin position="162"/>
        <end position="205"/>
    </location>
</feature>
<reference evidence="2 3" key="1">
    <citation type="submission" date="2017-08" db="EMBL/GenBank/DDBJ databases">
        <title>WGS of Clinical strains of the CDC Group NO-1 linked to zoonotic infections in humans.</title>
        <authorList>
            <person name="Bernier A.-M."/>
            <person name="Bernard K."/>
        </authorList>
    </citation>
    <scope>NUCLEOTIDE SEQUENCE [LARGE SCALE GENOMIC DNA]</scope>
    <source>
        <strain evidence="2 3">NML00-0135</strain>
    </source>
</reference>
<proteinExistence type="predicted"/>
<sequence>MRRSISIGLFLLALGLFWGAMLLSGQFAAHESSRQLLDEALLDGANEVVLLGAHTQPAWARQTEVSFGKGPGAYARLIGRAVQLRSWRQGERLYLQAHSPMAGQPVGILKLHLPAHIRRLRGADLTLRTEVPMPALHVEAQGIHWQRGQVGQLQLVSHIPCRPEDAQPEAGPANPAPNTTPSAAPEAAQPAEPAPMPAAAQARCSQHADASGEVVVNAQQVERLCIVNAGGRVELQHGGQLQQLQLHASEDSRLDSHQLSTVLPLLQLQPLTPEQRQALQQPCPDCFVSDSLPLCAPPAPVGP</sequence>
<dbReference type="RefSeq" id="WP_095539204.1">
    <property type="nucleotide sequence ID" value="NZ_NSJB01000002.1"/>
</dbReference>
<dbReference type="Proteomes" id="UP000218054">
    <property type="component" value="Unassembled WGS sequence"/>
</dbReference>
<name>A0A2A2AIJ1_9BURK</name>
<organism evidence="2 3">
    <name type="scientific">Vandammella animalimorsus</name>
    <dbReference type="NCBI Taxonomy" id="2029117"/>
    <lineage>
        <taxon>Bacteria</taxon>
        <taxon>Pseudomonadati</taxon>
        <taxon>Pseudomonadota</taxon>
        <taxon>Betaproteobacteria</taxon>
        <taxon>Burkholderiales</taxon>
        <taxon>Comamonadaceae</taxon>
        <taxon>Vandammella</taxon>
    </lineage>
</organism>
<accession>A0A2A2AIJ1</accession>
<dbReference type="EMBL" id="NSJB01000002">
    <property type="protein sequence ID" value="PAT37636.1"/>
    <property type="molecule type" value="Genomic_DNA"/>
</dbReference>
<feature type="compositionally biased region" description="Low complexity" evidence="1">
    <location>
        <begin position="168"/>
        <end position="202"/>
    </location>
</feature>
<evidence type="ECO:0000256" key="1">
    <source>
        <dbReference type="SAM" id="MobiDB-lite"/>
    </source>
</evidence>
<dbReference type="AlphaFoldDB" id="A0A2A2AIJ1"/>
<comment type="caution">
    <text evidence="2">The sequence shown here is derived from an EMBL/GenBank/DDBJ whole genome shotgun (WGS) entry which is preliminary data.</text>
</comment>
<evidence type="ECO:0000313" key="3">
    <source>
        <dbReference type="Proteomes" id="UP000218054"/>
    </source>
</evidence>
<gene>
    <name evidence="2" type="ORF">CK625_04990</name>
</gene>
<keyword evidence="3" id="KW-1185">Reference proteome</keyword>